<reference evidence="1" key="1">
    <citation type="submission" date="2021-01" db="EMBL/GenBank/DDBJ databases">
        <authorList>
            <person name="Corre E."/>
            <person name="Pelletier E."/>
            <person name="Niang G."/>
            <person name="Scheremetjew M."/>
            <person name="Finn R."/>
            <person name="Kale V."/>
            <person name="Holt S."/>
            <person name="Cochrane G."/>
            <person name="Meng A."/>
            <person name="Brown T."/>
            <person name="Cohen L."/>
        </authorList>
    </citation>
    <scope>NUCLEOTIDE SEQUENCE</scope>
    <source>
        <strain evidence="1">CCMP2222</strain>
    </source>
</reference>
<dbReference type="AlphaFoldDB" id="A0A7S2AED1"/>
<name>A0A7S2AED1_9DINO</name>
<protein>
    <submittedName>
        <fullName evidence="1">Uncharacterized protein</fullName>
    </submittedName>
</protein>
<proteinExistence type="predicted"/>
<organism evidence="1">
    <name type="scientific">Alexandrium andersonii</name>
    <dbReference type="NCBI Taxonomy" id="327968"/>
    <lineage>
        <taxon>Eukaryota</taxon>
        <taxon>Sar</taxon>
        <taxon>Alveolata</taxon>
        <taxon>Dinophyceae</taxon>
        <taxon>Gonyaulacales</taxon>
        <taxon>Pyrocystaceae</taxon>
        <taxon>Alexandrium</taxon>
    </lineage>
</organism>
<dbReference type="EMBL" id="HBGQ01003284">
    <property type="protein sequence ID" value="CAD9365276.1"/>
    <property type="molecule type" value="Transcribed_RNA"/>
</dbReference>
<sequence length="100" mass="10628">MNGSSAHLQETKVGGVSALGSNHMGMDLPLGGLGNFTPNTPHGQLYVGPSGTPFRRAWMQKGSMSYLKGVQHGHLYMRWDELGGASSLRLEAASQETPTS</sequence>
<evidence type="ECO:0000313" key="1">
    <source>
        <dbReference type="EMBL" id="CAD9365276.1"/>
    </source>
</evidence>
<gene>
    <name evidence="1" type="ORF">AAND1436_LOCUS1734</name>
</gene>
<accession>A0A7S2AED1</accession>